<dbReference type="Proteomes" id="UP000595437">
    <property type="component" value="Chromosome 14"/>
</dbReference>
<proteinExistence type="predicted"/>
<feature type="region of interest" description="Disordered" evidence="1">
    <location>
        <begin position="37"/>
        <end position="56"/>
    </location>
</feature>
<dbReference type="AlphaFoldDB" id="A0A7T8GWG1"/>
<evidence type="ECO:0000313" key="3">
    <source>
        <dbReference type="Proteomes" id="UP000595437"/>
    </source>
</evidence>
<gene>
    <name evidence="2" type="ORF">FKW44_019877</name>
</gene>
<sequence length="93" mass="10483">MKIQRISNLLNAEVAAKDTVRIVKCSESLIFKLKKLKKDGQSQARSPSSGGHNKKRMAEFLEAVTKEIEENTTLNMKEIIKKLEGSPWTAHCQ</sequence>
<keyword evidence="3" id="KW-1185">Reference proteome</keyword>
<accession>A0A7T8GWG1</accession>
<feature type="compositionally biased region" description="Polar residues" evidence="1">
    <location>
        <begin position="41"/>
        <end position="51"/>
    </location>
</feature>
<evidence type="ECO:0000313" key="2">
    <source>
        <dbReference type="EMBL" id="QQP39103.1"/>
    </source>
</evidence>
<reference evidence="3" key="1">
    <citation type="submission" date="2021-01" db="EMBL/GenBank/DDBJ databases">
        <title>Caligus Genome Assembly.</title>
        <authorList>
            <person name="Gallardo-Escarate C."/>
        </authorList>
    </citation>
    <scope>NUCLEOTIDE SEQUENCE [LARGE SCALE GENOMIC DNA]</scope>
</reference>
<protein>
    <submittedName>
        <fullName evidence="2">Uncharacterized protein</fullName>
    </submittedName>
</protein>
<evidence type="ECO:0000256" key="1">
    <source>
        <dbReference type="SAM" id="MobiDB-lite"/>
    </source>
</evidence>
<name>A0A7T8GWG1_CALRO</name>
<dbReference type="EMBL" id="CP045903">
    <property type="protein sequence ID" value="QQP39103.1"/>
    <property type="molecule type" value="Genomic_DNA"/>
</dbReference>
<organism evidence="2 3">
    <name type="scientific">Caligus rogercresseyi</name>
    <name type="common">Sea louse</name>
    <dbReference type="NCBI Taxonomy" id="217165"/>
    <lineage>
        <taxon>Eukaryota</taxon>
        <taxon>Metazoa</taxon>
        <taxon>Ecdysozoa</taxon>
        <taxon>Arthropoda</taxon>
        <taxon>Crustacea</taxon>
        <taxon>Multicrustacea</taxon>
        <taxon>Hexanauplia</taxon>
        <taxon>Copepoda</taxon>
        <taxon>Siphonostomatoida</taxon>
        <taxon>Caligidae</taxon>
        <taxon>Caligus</taxon>
    </lineage>
</organism>